<evidence type="ECO:0000313" key="2">
    <source>
        <dbReference type="EMBL" id="QDO94385.1"/>
    </source>
</evidence>
<dbReference type="RefSeq" id="WP_143381270.1">
    <property type="nucleotide sequence ID" value="NZ_CP041637.1"/>
</dbReference>
<sequence length="238" mass="27463">MSVKKILKIGAGIIVFFTLPSLLLFGYLYFKYNEDLPQGTPTAAADVVAKKMMNALDYEAYKKTNYIEWTFSNRHHYKWQKNKDFCQVYWKNTRVDLQLKSPNTSKVWIDQVAVTGPDTQEYIDKAVNYFNNDSFWIVAPYKAFDPGTTRSLIPLENNTQGLLISYNSGGSTPGDAYMWLLDNEYKPTAFKMWVSILPLEGLKATWEQWETTETGLKLPKFHQLLFIGIEISDIKTAY</sequence>
<keyword evidence="1" id="KW-0812">Transmembrane</keyword>
<dbReference type="KEGG" id="fop:FNB79_10570"/>
<reference evidence="2 3" key="1">
    <citation type="submission" date="2019-07" db="EMBL/GenBank/DDBJ databases">
        <title>Genome sequencing for Formosa sp. PS13.</title>
        <authorList>
            <person name="Park S.-J."/>
        </authorList>
    </citation>
    <scope>NUCLEOTIDE SEQUENCE [LARGE SCALE GENOMIC DNA]</scope>
    <source>
        <strain evidence="2 3">PS13</strain>
    </source>
</reference>
<evidence type="ECO:0000313" key="3">
    <source>
        <dbReference type="Proteomes" id="UP000319209"/>
    </source>
</evidence>
<dbReference type="EMBL" id="CP041637">
    <property type="protein sequence ID" value="QDO94385.1"/>
    <property type="molecule type" value="Genomic_DNA"/>
</dbReference>
<organism evidence="2 3">
    <name type="scientific">Formosa sediminum</name>
    <dbReference type="NCBI Taxonomy" id="2594004"/>
    <lineage>
        <taxon>Bacteria</taxon>
        <taxon>Pseudomonadati</taxon>
        <taxon>Bacteroidota</taxon>
        <taxon>Flavobacteriia</taxon>
        <taxon>Flavobacteriales</taxon>
        <taxon>Flavobacteriaceae</taxon>
        <taxon>Formosa</taxon>
    </lineage>
</organism>
<proteinExistence type="predicted"/>
<name>A0A516GS92_9FLAO</name>
<keyword evidence="1" id="KW-1133">Transmembrane helix</keyword>
<dbReference type="AlphaFoldDB" id="A0A516GS92"/>
<keyword evidence="1" id="KW-0472">Membrane</keyword>
<dbReference type="Proteomes" id="UP000319209">
    <property type="component" value="Chromosome"/>
</dbReference>
<feature type="transmembrane region" description="Helical" evidence="1">
    <location>
        <begin position="7"/>
        <end position="30"/>
    </location>
</feature>
<protein>
    <submittedName>
        <fullName evidence="2">Uncharacterized protein</fullName>
    </submittedName>
</protein>
<dbReference type="OrthoDB" id="933657at2"/>
<evidence type="ECO:0000256" key="1">
    <source>
        <dbReference type="SAM" id="Phobius"/>
    </source>
</evidence>
<accession>A0A516GS92</accession>
<gene>
    <name evidence="2" type="ORF">FNB79_10570</name>
</gene>
<keyword evidence="3" id="KW-1185">Reference proteome</keyword>